<protein>
    <recommendedName>
        <fullName evidence="4 15">NADH-ubiquinone oxidoreductase chain 6</fullName>
        <ecNumber evidence="3 15">7.1.1.2</ecNumber>
    </recommendedName>
</protein>
<dbReference type="GO" id="GO:0008137">
    <property type="term" value="F:NADH dehydrogenase (ubiquinone) activity"/>
    <property type="evidence" value="ECO:0007669"/>
    <property type="project" value="UniProtKB-UniRule"/>
</dbReference>
<evidence type="ECO:0000256" key="8">
    <source>
        <dbReference type="ARBA" id="ARBA00022967"/>
    </source>
</evidence>
<evidence type="ECO:0000313" key="16">
    <source>
        <dbReference type="EMBL" id="ALO62233.1"/>
    </source>
</evidence>
<dbReference type="GeneID" id="26374059"/>
<evidence type="ECO:0000256" key="2">
    <source>
        <dbReference type="ARBA" id="ARBA00005698"/>
    </source>
</evidence>
<dbReference type="GO" id="GO:0031966">
    <property type="term" value="C:mitochondrial membrane"/>
    <property type="evidence" value="ECO:0007669"/>
    <property type="project" value="UniProtKB-SubCell"/>
</dbReference>
<reference evidence="16" key="1">
    <citation type="journal article" date="2016" name="Mol. Biol. Evol.">
        <title>Shotgun Mitogenomics Provides a Reference Phylogenetic Framework and Timescale for Living Xenarthrans.</title>
        <authorList>
            <person name="Gibb G.C."/>
            <person name="Condamine F.L."/>
            <person name="Kuch M."/>
            <person name="Enk J."/>
            <person name="Moraes-Barros N."/>
            <person name="Superina M."/>
            <person name="Poinar H.N."/>
            <person name="Delsuc F."/>
        </authorList>
    </citation>
    <scope>NUCLEOTIDE SEQUENCE</scope>
</reference>
<keyword evidence="15" id="KW-0830">Ubiquinone</keyword>
<comment type="catalytic activity">
    <reaction evidence="14 15">
        <text>a ubiquinone + NADH + 5 H(+)(in) = a ubiquinol + NAD(+) + 4 H(+)(out)</text>
        <dbReference type="Rhea" id="RHEA:29091"/>
        <dbReference type="Rhea" id="RHEA-COMP:9565"/>
        <dbReference type="Rhea" id="RHEA-COMP:9566"/>
        <dbReference type="ChEBI" id="CHEBI:15378"/>
        <dbReference type="ChEBI" id="CHEBI:16389"/>
        <dbReference type="ChEBI" id="CHEBI:17976"/>
        <dbReference type="ChEBI" id="CHEBI:57540"/>
        <dbReference type="ChEBI" id="CHEBI:57945"/>
        <dbReference type="EC" id="7.1.1.2"/>
    </reaction>
</comment>
<comment type="similarity">
    <text evidence="2 15">Belongs to the complex I subunit 6 family.</text>
</comment>
<evidence type="ECO:0000256" key="15">
    <source>
        <dbReference type="RuleBase" id="RU004430"/>
    </source>
</evidence>
<dbReference type="RefSeq" id="YP_009182349.1">
    <property type="nucleotide sequence ID" value="NC_028501.1"/>
</dbReference>
<keyword evidence="9 15" id="KW-0249">Electron transport</keyword>
<evidence type="ECO:0000256" key="7">
    <source>
        <dbReference type="ARBA" id="ARBA00022692"/>
    </source>
</evidence>
<evidence type="ECO:0000256" key="6">
    <source>
        <dbReference type="ARBA" id="ARBA00022660"/>
    </source>
</evidence>
<sequence>MMYAMYVLSVIFVVGFIGFSCKPSPIYGGLGLVVGGGGGCGMVVGFGGSFLGLMVFLVYLGGMLVVFGYTTAMAIEEYPEVWGSNVVVFGGLLVGLLVEGLVVVSLLAGESVESVFCSFKHMEDWVVFGGGGEGLVRDDYVGVSSLYSYGVWFMVMAGWALFVSVFVVVEVTRGG</sequence>
<dbReference type="Pfam" id="PF00499">
    <property type="entry name" value="Oxidored_q3"/>
    <property type="match status" value="1"/>
</dbReference>
<dbReference type="EMBL" id="KT818526">
    <property type="protein sequence ID" value="ALO62233.1"/>
    <property type="molecule type" value="Genomic_DNA"/>
</dbReference>
<keyword evidence="13 15" id="KW-0472">Membrane</keyword>
<evidence type="ECO:0000256" key="1">
    <source>
        <dbReference type="ARBA" id="ARBA00004225"/>
    </source>
</evidence>
<evidence type="ECO:0000256" key="14">
    <source>
        <dbReference type="ARBA" id="ARBA00049551"/>
    </source>
</evidence>
<comment type="subcellular location">
    <subcellularLocation>
        <location evidence="1 15">Mitochondrion membrane</location>
        <topology evidence="1 15">Multi-pass membrane protein</topology>
    </subcellularLocation>
</comment>
<feature type="transmembrane region" description="Helical" evidence="15">
    <location>
        <begin position="45"/>
        <end position="69"/>
    </location>
</feature>
<name>A0A0S2LLS3_BRAVA</name>
<evidence type="ECO:0000256" key="12">
    <source>
        <dbReference type="ARBA" id="ARBA00023128"/>
    </source>
</evidence>
<accession>A0A0S2LLS3</accession>
<evidence type="ECO:0000256" key="5">
    <source>
        <dbReference type="ARBA" id="ARBA00022448"/>
    </source>
</evidence>
<keyword evidence="12 15" id="KW-0496">Mitochondrion</keyword>
<dbReference type="PANTHER" id="PTHR11435">
    <property type="entry name" value="NADH UBIQUINONE OXIDOREDUCTASE SUBUNIT ND6"/>
    <property type="match status" value="1"/>
</dbReference>
<dbReference type="InterPro" id="IPR001457">
    <property type="entry name" value="NADH_UbQ/plastoQ_OxRdtase_su6"/>
</dbReference>
<feature type="transmembrane region" description="Helical" evidence="15">
    <location>
        <begin position="149"/>
        <end position="169"/>
    </location>
</feature>
<evidence type="ECO:0000256" key="4">
    <source>
        <dbReference type="ARBA" id="ARBA00021095"/>
    </source>
</evidence>
<keyword evidence="8 15" id="KW-1278">Translocase</keyword>
<evidence type="ECO:0000256" key="10">
    <source>
        <dbReference type="ARBA" id="ARBA00022989"/>
    </source>
</evidence>
<gene>
    <name evidence="16" type="primary">ND6</name>
</gene>
<evidence type="ECO:0000256" key="3">
    <source>
        <dbReference type="ARBA" id="ARBA00012944"/>
    </source>
</evidence>
<geneLocation type="mitochondrion" evidence="16"/>
<keyword evidence="5 15" id="KW-0813">Transport</keyword>
<feature type="transmembrane region" description="Helical" evidence="15">
    <location>
        <begin position="81"/>
        <end position="108"/>
    </location>
</feature>
<dbReference type="EC" id="7.1.1.2" evidence="3 15"/>
<dbReference type="CTD" id="4541"/>
<evidence type="ECO:0000256" key="13">
    <source>
        <dbReference type="ARBA" id="ARBA00023136"/>
    </source>
</evidence>
<evidence type="ECO:0000256" key="9">
    <source>
        <dbReference type="ARBA" id="ARBA00022982"/>
    </source>
</evidence>
<keyword evidence="7 15" id="KW-0812">Transmembrane</keyword>
<dbReference type="AlphaFoldDB" id="A0A0S2LLS3"/>
<keyword evidence="10 15" id="KW-1133">Transmembrane helix</keyword>
<dbReference type="PANTHER" id="PTHR11435:SF1">
    <property type="entry name" value="NADH-UBIQUINONE OXIDOREDUCTASE CHAIN 6"/>
    <property type="match status" value="1"/>
</dbReference>
<comment type="function">
    <text evidence="15">Core subunit of the mitochondrial membrane respiratory chain NADH dehydrogenase (Complex I) which catalyzes electron transfer from NADH through the respiratory chain, using ubiquinone as an electron acceptor. Essential for the catalytic activity and assembly of complex I.</text>
</comment>
<evidence type="ECO:0000256" key="11">
    <source>
        <dbReference type="ARBA" id="ARBA00023027"/>
    </source>
</evidence>
<keyword evidence="6 15" id="KW-0679">Respiratory chain</keyword>
<organism evidence="16">
    <name type="scientific">Bradypus variegatus</name>
    <name type="common">Brown-throated three-toed sloth</name>
    <dbReference type="NCBI Taxonomy" id="9355"/>
    <lineage>
        <taxon>Eukaryota</taxon>
        <taxon>Metazoa</taxon>
        <taxon>Chordata</taxon>
        <taxon>Craniata</taxon>
        <taxon>Vertebrata</taxon>
        <taxon>Euteleostomi</taxon>
        <taxon>Mammalia</taxon>
        <taxon>Eutheria</taxon>
        <taxon>Xenarthra</taxon>
        <taxon>Pilosa</taxon>
        <taxon>Folivora</taxon>
        <taxon>Bradypodidae</taxon>
        <taxon>Bradypus</taxon>
    </lineage>
</organism>
<proteinExistence type="inferred from homology"/>
<dbReference type="InterPro" id="IPR050269">
    <property type="entry name" value="ComplexI_Subunit6"/>
</dbReference>
<keyword evidence="11 15" id="KW-0520">NAD</keyword>